<feature type="compositionally biased region" description="Basic and acidic residues" evidence="3">
    <location>
        <begin position="137"/>
        <end position="148"/>
    </location>
</feature>
<protein>
    <recommendedName>
        <fullName evidence="1">Rhodopsin</fullName>
    </recommendedName>
</protein>
<dbReference type="PRINTS" id="PR00239">
    <property type="entry name" value="RHODOPSNTAIL"/>
</dbReference>
<reference evidence="5 6" key="1">
    <citation type="submission" date="2015-09" db="EMBL/GenBank/DDBJ databases">
        <title>Draft genome of the parasitic nematode Teladorsagia circumcincta isolate WARC Sus (inbred).</title>
        <authorList>
            <person name="Mitreva M."/>
        </authorList>
    </citation>
    <scope>NUCLEOTIDE SEQUENCE [LARGE SCALE GENOMIC DNA]</scope>
    <source>
        <strain evidence="5 6">S</strain>
    </source>
</reference>
<dbReference type="Pfam" id="PF01705">
    <property type="entry name" value="CX"/>
    <property type="match status" value="1"/>
</dbReference>
<accession>A0A2G9V1S7</accession>
<organism evidence="5 6">
    <name type="scientific">Teladorsagia circumcincta</name>
    <name type="common">Brown stomach worm</name>
    <name type="synonym">Ostertagia circumcincta</name>
    <dbReference type="NCBI Taxonomy" id="45464"/>
    <lineage>
        <taxon>Eukaryota</taxon>
        <taxon>Metazoa</taxon>
        <taxon>Ecdysozoa</taxon>
        <taxon>Nematoda</taxon>
        <taxon>Chromadorea</taxon>
        <taxon>Rhabditida</taxon>
        <taxon>Rhabditina</taxon>
        <taxon>Rhabditomorpha</taxon>
        <taxon>Strongyloidea</taxon>
        <taxon>Trichostrongylidae</taxon>
        <taxon>Teladorsagia</taxon>
    </lineage>
</organism>
<feature type="compositionally biased region" description="Low complexity" evidence="3">
    <location>
        <begin position="61"/>
        <end position="80"/>
    </location>
</feature>
<dbReference type="AlphaFoldDB" id="A0A2G9V1S7"/>
<comment type="subcellular location">
    <subcellularLocation>
        <location evidence="2">Cell projection</location>
        <location evidence="2">Rhabdomere membrane</location>
        <topology evidence="2">Multi-pass membrane protein</topology>
    </subcellularLocation>
</comment>
<dbReference type="InterPro" id="IPR006031">
    <property type="entry name" value="XYPPX"/>
</dbReference>
<feature type="domain" description="CX" evidence="4">
    <location>
        <begin position="3"/>
        <end position="38"/>
    </location>
</feature>
<feature type="compositionally biased region" description="Basic and acidic residues" evidence="3">
    <location>
        <begin position="211"/>
        <end position="223"/>
    </location>
</feature>
<feature type="compositionally biased region" description="Pro residues" evidence="3">
    <location>
        <begin position="81"/>
        <end position="132"/>
    </location>
</feature>
<proteinExistence type="predicted"/>
<dbReference type="OrthoDB" id="5871812at2759"/>
<dbReference type="PANTHER" id="PTHR31248:SF2">
    <property type="entry name" value="DOMAIN PROTEIN, PUTATIVE (AFU_ORTHOLOGUE AFUA_5G04290)-RELATED"/>
    <property type="match status" value="1"/>
</dbReference>
<evidence type="ECO:0000259" key="4">
    <source>
        <dbReference type="Pfam" id="PF01705"/>
    </source>
</evidence>
<dbReference type="InterPro" id="IPR002619">
    <property type="entry name" value="CX"/>
</dbReference>
<sequence length="223" mass="25301">MKPDKILDSLQYANGKRPQVITWACRKDVEVCCGTECCPADGQRRPITTSHSNYPRDDTGPYHPYTYPYQEYPPQGYAPYDYPPYGYPPQYYPPEGYPPDGYPPEGYPPQGYPPQGYPPEGYPPQGYPPQGYPPKGYSREDTPAEDARPKRRRSRSRESDRSGGHPKGQKITKEIMKLKEKEQKPNGCPSQGRQPAIHPPEKSGNKANTTVKKETHTLKNQEI</sequence>
<evidence type="ECO:0000256" key="1">
    <source>
        <dbReference type="ARBA" id="ARBA00013487"/>
    </source>
</evidence>
<dbReference type="PANTHER" id="PTHR31248">
    <property type="entry name" value="DOMAIN PROTEIN, PUTATIVE (AFU_ORTHOLOGUE AFUA_5G04290)-RELATED"/>
    <property type="match status" value="1"/>
</dbReference>
<evidence type="ECO:0000256" key="3">
    <source>
        <dbReference type="SAM" id="MobiDB-lite"/>
    </source>
</evidence>
<evidence type="ECO:0000313" key="6">
    <source>
        <dbReference type="Proteomes" id="UP000230423"/>
    </source>
</evidence>
<gene>
    <name evidence="5" type="ORF">TELCIR_01502</name>
</gene>
<dbReference type="EMBL" id="KZ345053">
    <property type="protein sequence ID" value="PIO76438.1"/>
    <property type="molecule type" value="Genomic_DNA"/>
</dbReference>
<evidence type="ECO:0000256" key="2">
    <source>
        <dbReference type="ARBA" id="ARBA00043946"/>
    </source>
</evidence>
<evidence type="ECO:0000313" key="5">
    <source>
        <dbReference type="EMBL" id="PIO76438.1"/>
    </source>
</evidence>
<feature type="region of interest" description="Disordered" evidence="3">
    <location>
        <begin position="42"/>
        <end position="223"/>
    </location>
</feature>
<dbReference type="Pfam" id="PF02162">
    <property type="entry name" value="XYPPX"/>
    <property type="match status" value="4"/>
</dbReference>
<dbReference type="Proteomes" id="UP000230423">
    <property type="component" value="Unassembled WGS sequence"/>
</dbReference>
<feature type="compositionally biased region" description="Basic and acidic residues" evidence="3">
    <location>
        <begin position="171"/>
        <end position="184"/>
    </location>
</feature>
<keyword evidence="6" id="KW-1185">Reference proteome</keyword>
<name>A0A2G9V1S7_TELCI</name>